<dbReference type="AlphaFoldDB" id="A0AAN6Q9D3"/>
<dbReference type="InterPro" id="IPR036038">
    <property type="entry name" value="Aminotransferase-like"/>
</dbReference>
<gene>
    <name evidence="1" type="ORF">N658DRAFT_504219</name>
</gene>
<dbReference type="Gene3D" id="3.20.10.10">
    <property type="entry name" value="D-amino Acid Aminotransferase, subunit A, domain 2"/>
    <property type="match status" value="1"/>
</dbReference>
<organism evidence="1 2">
    <name type="scientific">Parathielavia hyrcaniae</name>
    <dbReference type="NCBI Taxonomy" id="113614"/>
    <lineage>
        <taxon>Eukaryota</taxon>
        <taxon>Fungi</taxon>
        <taxon>Dikarya</taxon>
        <taxon>Ascomycota</taxon>
        <taxon>Pezizomycotina</taxon>
        <taxon>Sordariomycetes</taxon>
        <taxon>Sordariomycetidae</taxon>
        <taxon>Sordariales</taxon>
        <taxon>Chaetomiaceae</taxon>
        <taxon>Parathielavia</taxon>
    </lineage>
</organism>
<name>A0AAN6Q9D3_9PEZI</name>
<dbReference type="GO" id="GO:0003824">
    <property type="term" value="F:catalytic activity"/>
    <property type="evidence" value="ECO:0007669"/>
    <property type="project" value="InterPro"/>
</dbReference>
<dbReference type="Pfam" id="PF01063">
    <property type="entry name" value="Aminotran_4"/>
    <property type="match status" value="1"/>
</dbReference>
<evidence type="ECO:0000313" key="1">
    <source>
        <dbReference type="EMBL" id="KAK4104614.1"/>
    </source>
</evidence>
<dbReference type="InterPro" id="IPR043131">
    <property type="entry name" value="BCAT-like_N"/>
</dbReference>
<proteinExistence type="predicted"/>
<evidence type="ECO:0000313" key="2">
    <source>
        <dbReference type="Proteomes" id="UP001305647"/>
    </source>
</evidence>
<reference evidence="1" key="2">
    <citation type="submission" date="2023-05" db="EMBL/GenBank/DDBJ databases">
        <authorList>
            <consortium name="Lawrence Berkeley National Laboratory"/>
            <person name="Steindorff A."/>
            <person name="Hensen N."/>
            <person name="Bonometti L."/>
            <person name="Westerberg I."/>
            <person name="Brannstrom I.O."/>
            <person name="Guillou S."/>
            <person name="Cros-Aarteil S."/>
            <person name="Calhoun S."/>
            <person name="Haridas S."/>
            <person name="Kuo A."/>
            <person name="Mondo S."/>
            <person name="Pangilinan J."/>
            <person name="Riley R."/>
            <person name="Labutti K."/>
            <person name="Andreopoulos B."/>
            <person name="Lipzen A."/>
            <person name="Chen C."/>
            <person name="Yanf M."/>
            <person name="Daum C."/>
            <person name="Ng V."/>
            <person name="Clum A."/>
            <person name="Ohm R."/>
            <person name="Martin F."/>
            <person name="Silar P."/>
            <person name="Natvig D."/>
            <person name="Lalanne C."/>
            <person name="Gautier V."/>
            <person name="Ament-Velasquez S.L."/>
            <person name="Kruys A."/>
            <person name="Hutchinson M.I."/>
            <person name="Powell A.J."/>
            <person name="Barry K."/>
            <person name="Miller A.N."/>
            <person name="Grigoriev I.V."/>
            <person name="Debuchy R."/>
            <person name="Gladieux P."/>
            <person name="Thoren M.H."/>
            <person name="Johannesson H."/>
        </authorList>
    </citation>
    <scope>NUCLEOTIDE SEQUENCE</scope>
    <source>
        <strain evidence="1">CBS 757.83</strain>
    </source>
</reference>
<evidence type="ECO:0008006" key="3">
    <source>
        <dbReference type="Google" id="ProtNLM"/>
    </source>
</evidence>
<dbReference type="SUPFAM" id="SSF56752">
    <property type="entry name" value="D-aminoacid aminotransferase-like PLP-dependent enzymes"/>
    <property type="match status" value="1"/>
</dbReference>
<dbReference type="InterPro" id="IPR043132">
    <property type="entry name" value="BCAT-like_C"/>
</dbReference>
<keyword evidence="2" id="KW-1185">Reference proteome</keyword>
<dbReference type="InterPro" id="IPR001544">
    <property type="entry name" value="Aminotrans_IV"/>
</dbReference>
<dbReference type="Proteomes" id="UP001305647">
    <property type="component" value="Unassembled WGS sequence"/>
</dbReference>
<accession>A0AAN6Q9D3</accession>
<comment type="caution">
    <text evidence="1">The sequence shown here is derived from an EMBL/GenBank/DDBJ whole genome shotgun (WGS) entry which is preliminary data.</text>
</comment>
<dbReference type="EMBL" id="MU863626">
    <property type="protein sequence ID" value="KAK4104614.1"/>
    <property type="molecule type" value="Genomic_DNA"/>
</dbReference>
<reference evidence="1" key="1">
    <citation type="journal article" date="2023" name="Mol. Phylogenet. Evol.">
        <title>Genome-scale phylogeny and comparative genomics of the fungal order Sordariales.</title>
        <authorList>
            <person name="Hensen N."/>
            <person name="Bonometti L."/>
            <person name="Westerberg I."/>
            <person name="Brannstrom I.O."/>
            <person name="Guillou S."/>
            <person name="Cros-Aarteil S."/>
            <person name="Calhoun S."/>
            <person name="Haridas S."/>
            <person name="Kuo A."/>
            <person name="Mondo S."/>
            <person name="Pangilinan J."/>
            <person name="Riley R."/>
            <person name="LaButti K."/>
            <person name="Andreopoulos B."/>
            <person name="Lipzen A."/>
            <person name="Chen C."/>
            <person name="Yan M."/>
            <person name="Daum C."/>
            <person name="Ng V."/>
            <person name="Clum A."/>
            <person name="Steindorff A."/>
            <person name="Ohm R.A."/>
            <person name="Martin F."/>
            <person name="Silar P."/>
            <person name="Natvig D.O."/>
            <person name="Lalanne C."/>
            <person name="Gautier V."/>
            <person name="Ament-Velasquez S.L."/>
            <person name="Kruys A."/>
            <person name="Hutchinson M.I."/>
            <person name="Powell A.J."/>
            <person name="Barry K."/>
            <person name="Miller A.N."/>
            <person name="Grigoriev I.V."/>
            <person name="Debuchy R."/>
            <person name="Gladieux P."/>
            <person name="Hiltunen Thoren M."/>
            <person name="Johannesson H."/>
        </authorList>
    </citation>
    <scope>NUCLEOTIDE SEQUENCE</scope>
    <source>
        <strain evidence="1">CBS 757.83</strain>
    </source>
</reference>
<protein>
    <recommendedName>
        <fullName evidence="3">Aminodeoxychorismate lyase</fullName>
    </recommendedName>
</protein>
<sequence length="278" mass="31295">MEDHFHLFTSLRYDPALLQVPVNKLTYAGWNWANISPFYMLDYHRDRMLQAATHWGWDAAVKTLEGVSGVARLADCIMRSIRADQQHALRVRISITEDGQLSIISGPVPDTTLANLFPEHLPLPEEEARAERLDGDNIPSKSPAYEILVDNPQTARSEFTHFKTNRRAAYDGARQRARIDPADLKEVLIINEADGTVMEGSMTTPYFWRDGRRVTPAVSSEYSIEEGCGGQNGTSRRWALERGLAVQGTIRADSLVDGEDCWLSNGVRGFFFGRVKLR</sequence>
<dbReference type="Gene3D" id="3.30.470.10">
    <property type="match status" value="1"/>
</dbReference>